<evidence type="ECO:0000313" key="4">
    <source>
        <dbReference type="Proteomes" id="UP001189429"/>
    </source>
</evidence>
<feature type="coiled-coil region" evidence="1">
    <location>
        <begin position="42"/>
        <end position="81"/>
    </location>
</feature>
<evidence type="ECO:0000256" key="1">
    <source>
        <dbReference type="SAM" id="Coils"/>
    </source>
</evidence>
<feature type="region of interest" description="Disordered" evidence="2">
    <location>
        <begin position="1"/>
        <end position="36"/>
    </location>
</feature>
<reference evidence="3" key="1">
    <citation type="submission" date="2023-10" db="EMBL/GenBank/DDBJ databases">
        <authorList>
            <person name="Chen Y."/>
            <person name="Shah S."/>
            <person name="Dougan E. K."/>
            <person name="Thang M."/>
            <person name="Chan C."/>
        </authorList>
    </citation>
    <scope>NUCLEOTIDE SEQUENCE [LARGE SCALE GENOMIC DNA]</scope>
</reference>
<gene>
    <name evidence="3" type="ORF">PCOR1329_LOCUS75717</name>
</gene>
<dbReference type="EMBL" id="CAUYUJ010020354">
    <property type="protein sequence ID" value="CAK0897570.1"/>
    <property type="molecule type" value="Genomic_DNA"/>
</dbReference>
<feature type="region of interest" description="Disordered" evidence="2">
    <location>
        <begin position="203"/>
        <end position="237"/>
    </location>
</feature>
<protein>
    <submittedName>
        <fullName evidence="3">Uncharacterized protein</fullName>
    </submittedName>
</protein>
<sequence length="302" mass="33688">APLQHTAAAARELPEPGARGSQSLPEADGPAAGPGAEEVAALLRAELARERDRASLERARREDLDAQCQQLRESLNEAVAKCILTHNMGRKVSERLAAVEMEAAADARAEMRMQDSLEAELASAERDLKETYRASLESEQHEAEGIRQEVAMYKDALQETERTAEDAHKANDYLEERLACAEQLLQDDALTEAAALQEQLTEARHREEALQEGHQQQMASLRERAKAAIQRVRDESDEQKAVMREELRQAIAEDSGGDALPHLCSSSWRRRSGAWRRRARSLPTCSATWTPRRCSCPTRSWS</sequence>
<comment type="caution">
    <text evidence="3">The sequence shown here is derived from an EMBL/GenBank/DDBJ whole genome shotgun (WGS) entry which is preliminary data.</text>
</comment>
<evidence type="ECO:0000256" key="2">
    <source>
        <dbReference type="SAM" id="MobiDB-lite"/>
    </source>
</evidence>
<feature type="compositionally biased region" description="Basic and acidic residues" evidence="2">
    <location>
        <begin position="221"/>
        <end position="237"/>
    </location>
</feature>
<feature type="non-terminal residue" evidence="3">
    <location>
        <position position="1"/>
    </location>
</feature>
<keyword evidence="4" id="KW-1185">Reference proteome</keyword>
<keyword evidence="1" id="KW-0175">Coiled coil</keyword>
<dbReference type="Proteomes" id="UP001189429">
    <property type="component" value="Unassembled WGS sequence"/>
</dbReference>
<evidence type="ECO:0000313" key="3">
    <source>
        <dbReference type="EMBL" id="CAK0897570.1"/>
    </source>
</evidence>
<organism evidence="3 4">
    <name type="scientific">Prorocentrum cordatum</name>
    <dbReference type="NCBI Taxonomy" id="2364126"/>
    <lineage>
        <taxon>Eukaryota</taxon>
        <taxon>Sar</taxon>
        <taxon>Alveolata</taxon>
        <taxon>Dinophyceae</taxon>
        <taxon>Prorocentrales</taxon>
        <taxon>Prorocentraceae</taxon>
        <taxon>Prorocentrum</taxon>
    </lineage>
</organism>
<accession>A0ABN9XHY9</accession>
<name>A0ABN9XHY9_9DINO</name>
<proteinExistence type="predicted"/>
<feature type="compositionally biased region" description="Low complexity" evidence="2">
    <location>
        <begin position="24"/>
        <end position="36"/>
    </location>
</feature>